<accession>L5KY27</accession>
<evidence type="ECO:0000256" key="1">
    <source>
        <dbReference type="ARBA" id="ARBA00006066"/>
    </source>
</evidence>
<keyword evidence="4" id="KW-1185">Reference proteome</keyword>
<dbReference type="UniPathway" id="UPA00196"/>
<dbReference type="GO" id="GO:0005783">
    <property type="term" value="C:endoplasmic reticulum"/>
    <property type="evidence" value="ECO:0007669"/>
    <property type="project" value="TreeGrafter"/>
</dbReference>
<dbReference type="PANTHER" id="PTHR12993:SF11">
    <property type="entry name" value="N-ACETYLGLUCOSAMINYL-PHOSPHATIDYLINOSITOL DE-N-ACETYLASE"/>
    <property type="match status" value="1"/>
</dbReference>
<dbReference type="EMBL" id="KB030531">
    <property type="protein sequence ID" value="ELK15723.1"/>
    <property type="molecule type" value="Genomic_DNA"/>
</dbReference>
<comment type="similarity">
    <text evidence="1">Belongs to the PIGL family.</text>
</comment>
<dbReference type="eggNOG" id="KOG3332">
    <property type="taxonomic scope" value="Eukaryota"/>
</dbReference>
<dbReference type="EC" id="3.5.1.89" evidence="2"/>
<dbReference type="Gene3D" id="3.40.50.10320">
    <property type="entry name" value="LmbE-like"/>
    <property type="match status" value="1"/>
</dbReference>
<dbReference type="GO" id="GO:0006506">
    <property type="term" value="P:GPI anchor biosynthetic process"/>
    <property type="evidence" value="ECO:0007669"/>
    <property type="project" value="UniProtKB-UniPathway"/>
</dbReference>
<protein>
    <recommendedName>
        <fullName evidence="2">N-acetylglucosaminylphosphatidylinositol deacetylase</fullName>
        <ecNumber evidence="2">3.5.1.89</ecNumber>
    </recommendedName>
</protein>
<evidence type="ECO:0000313" key="3">
    <source>
        <dbReference type="EMBL" id="ELK15723.1"/>
    </source>
</evidence>
<dbReference type="AlphaFoldDB" id="L5KY27"/>
<dbReference type="GO" id="GO:0000225">
    <property type="term" value="F:N-acetylglucosaminylphosphatidylinositol deacetylase activity"/>
    <property type="evidence" value="ECO:0007669"/>
    <property type="project" value="UniProtKB-EC"/>
</dbReference>
<sequence length="270" mass="29640">MKSQEQADLLGGGSHTLLVIAHPDDEAMFFAPTVLGLARLRHRVFLLCFSAGNYYNQGEIRKRELLQSCDVLGIPPSSVMIIDNRDFPDDPCVQWNTEHVASILLQHIEVNSINLVVTFDAGGVSGHSNHVALYAAVRTLHSEGKLPKGFPVLTLQSVSVLRKYLSLLDLPFSLLGTCDVLFVLTSKEVTRAKPPVPYYDPCEAMLVESIPQGLDFPNASTGDPSTSQAWLGLLTGAHSSLDIVSFYLTLTNNNIHTWEPFVQELIDPSI</sequence>
<dbReference type="STRING" id="9402.L5KY27"/>
<name>L5KY27_PTEAL</name>
<dbReference type="PANTHER" id="PTHR12993">
    <property type="entry name" value="N-ACETYLGLUCOSAMINYL-PHOSPHATIDYLINOSITOL DE-N-ACETYLASE-RELATED"/>
    <property type="match status" value="1"/>
</dbReference>
<dbReference type="SUPFAM" id="SSF102588">
    <property type="entry name" value="LmbE-like"/>
    <property type="match status" value="1"/>
</dbReference>
<dbReference type="InterPro" id="IPR024078">
    <property type="entry name" value="LmbE-like_dom_sf"/>
</dbReference>
<proteinExistence type="inferred from homology"/>
<dbReference type="Pfam" id="PF02585">
    <property type="entry name" value="PIG-L"/>
    <property type="match status" value="1"/>
</dbReference>
<dbReference type="InterPro" id="IPR003737">
    <property type="entry name" value="GlcNAc_PI_deacetylase-related"/>
</dbReference>
<dbReference type="InParanoid" id="L5KY27"/>
<gene>
    <name evidence="3" type="ORF">PAL_GLEAN10008587</name>
</gene>
<evidence type="ECO:0000313" key="4">
    <source>
        <dbReference type="Proteomes" id="UP000010552"/>
    </source>
</evidence>
<organism evidence="3 4">
    <name type="scientific">Pteropus alecto</name>
    <name type="common">Black flying fox</name>
    <dbReference type="NCBI Taxonomy" id="9402"/>
    <lineage>
        <taxon>Eukaryota</taxon>
        <taxon>Metazoa</taxon>
        <taxon>Chordata</taxon>
        <taxon>Craniata</taxon>
        <taxon>Vertebrata</taxon>
        <taxon>Euteleostomi</taxon>
        <taxon>Mammalia</taxon>
        <taxon>Eutheria</taxon>
        <taxon>Laurasiatheria</taxon>
        <taxon>Chiroptera</taxon>
        <taxon>Yinpterochiroptera</taxon>
        <taxon>Pteropodoidea</taxon>
        <taxon>Pteropodidae</taxon>
        <taxon>Pteropodinae</taxon>
        <taxon>Pteropus</taxon>
    </lineage>
</organism>
<dbReference type="Proteomes" id="UP000010552">
    <property type="component" value="Unassembled WGS sequence"/>
</dbReference>
<dbReference type="FunCoup" id="L5KY27">
    <property type="interactions" value="2902"/>
</dbReference>
<reference evidence="4" key="1">
    <citation type="journal article" date="2013" name="Science">
        <title>Comparative analysis of bat genomes provides insight into the evolution of flight and immunity.</title>
        <authorList>
            <person name="Zhang G."/>
            <person name="Cowled C."/>
            <person name="Shi Z."/>
            <person name="Huang Z."/>
            <person name="Bishop-Lilly K.A."/>
            <person name="Fang X."/>
            <person name="Wynne J.W."/>
            <person name="Xiong Z."/>
            <person name="Baker M.L."/>
            <person name="Zhao W."/>
            <person name="Tachedjian M."/>
            <person name="Zhu Y."/>
            <person name="Zhou P."/>
            <person name="Jiang X."/>
            <person name="Ng J."/>
            <person name="Yang L."/>
            <person name="Wu L."/>
            <person name="Xiao J."/>
            <person name="Feng Y."/>
            <person name="Chen Y."/>
            <person name="Sun X."/>
            <person name="Zhang Y."/>
            <person name="Marsh G.A."/>
            <person name="Crameri G."/>
            <person name="Broder C.C."/>
            <person name="Frey K.G."/>
            <person name="Wang L.F."/>
            <person name="Wang J."/>
        </authorList>
    </citation>
    <scope>NUCLEOTIDE SEQUENCE [LARGE SCALE GENOMIC DNA]</scope>
</reference>
<evidence type="ECO:0000256" key="2">
    <source>
        <dbReference type="ARBA" id="ARBA00012176"/>
    </source>
</evidence>
<dbReference type="GO" id="GO:0016020">
    <property type="term" value="C:membrane"/>
    <property type="evidence" value="ECO:0007669"/>
    <property type="project" value="GOC"/>
</dbReference>